<name>A0AAC9VJ46_9ENTR</name>
<reference evidence="1" key="1">
    <citation type="submission" date="2017-08" db="EMBL/GenBank/DDBJ databases">
        <title>Genome sequence of Candidatus Hamiltonella defensa from Acyrthosiphon pisum strain MI47.</title>
        <authorList>
            <person name="Patel V.A."/>
            <person name="Chevignon G."/>
            <person name="Russell J.A."/>
            <person name="Oliver K.M."/>
        </authorList>
    </citation>
    <scope>NUCLEOTIDE SEQUENCE</scope>
    <source>
        <strain evidence="1">MI47</strain>
    </source>
</reference>
<dbReference type="AlphaFoldDB" id="A0AAC9VJ46"/>
<dbReference type="Proteomes" id="UP000792865">
    <property type="component" value="Chromosome"/>
</dbReference>
<dbReference type="Pfam" id="PF03245">
    <property type="entry name" value="Phage_lysis"/>
    <property type="match status" value="1"/>
</dbReference>
<protein>
    <submittedName>
        <fullName evidence="1">Uncharacterized protein</fullName>
    </submittedName>
</protein>
<evidence type="ECO:0000313" key="1">
    <source>
        <dbReference type="EMBL" id="ASV33828.1"/>
    </source>
</evidence>
<evidence type="ECO:0000313" key="2">
    <source>
        <dbReference type="Proteomes" id="UP000792865"/>
    </source>
</evidence>
<dbReference type="InterPro" id="IPR004929">
    <property type="entry name" value="I-spanin"/>
</dbReference>
<gene>
    <name evidence="1" type="ORF">CJJ18_07260</name>
</gene>
<dbReference type="EMBL" id="CP022932">
    <property type="protein sequence ID" value="ASV33828.1"/>
    <property type="molecule type" value="Genomic_DNA"/>
</dbReference>
<sequence length="48" mass="5465">MDDAPTPRLTDATQWDYFTLRAPIALAEQQITGLQAYVQQVCLNQIQK</sequence>
<proteinExistence type="predicted"/>
<organism evidence="1 2">
    <name type="scientific">Candidatus Williamhamiltonella defendens</name>
    <dbReference type="NCBI Taxonomy" id="138072"/>
    <lineage>
        <taxon>Bacteria</taxon>
        <taxon>Pseudomonadati</taxon>
        <taxon>Pseudomonadota</taxon>
        <taxon>Gammaproteobacteria</taxon>
        <taxon>Enterobacterales</taxon>
        <taxon>Enterobacteriaceae</taxon>
        <taxon>aphid secondary symbionts</taxon>
        <taxon>Candidatus Williamhamiltonella</taxon>
    </lineage>
</organism>
<accession>A0AAC9VJ46</accession>
<dbReference type="GO" id="GO:0044659">
    <property type="term" value="P:viral release from host cell by cytolysis"/>
    <property type="evidence" value="ECO:0007669"/>
    <property type="project" value="InterPro"/>
</dbReference>